<evidence type="ECO:0000313" key="1">
    <source>
        <dbReference type="EMBL" id="KER30823.1"/>
    </source>
</evidence>
<sequence length="125" mass="14094">MTRIVPREKSQPRFCVSRKQPAEGPIELLKSRASNTGEGVPNNSMIAEHIMGEPCDHRGMDWGILKPIAYASQSLSPAEEDRPQINKEASATLFRVTLPFWEMLDTYMDKSPLLLALEIINQQLD</sequence>
<keyword evidence="2" id="KW-1185">Reference proteome</keyword>
<reference evidence="1 2" key="1">
    <citation type="submission" date="2013-11" db="EMBL/GenBank/DDBJ databases">
        <title>Opisthorchis viverrini - life in the bile duct.</title>
        <authorList>
            <person name="Young N.D."/>
            <person name="Nagarajan N."/>
            <person name="Lin S.J."/>
            <person name="Korhonen P.K."/>
            <person name="Jex A.R."/>
            <person name="Hall R.S."/>
            <person name="Safavi-Hemami H."/>
            <person name="Kaewkong W."/>
            <person name="Bertrand D."/>
            <person name="Gao S."/>
            <person name="Seet Q."/>
            <person name="Wongkham S."/>
            <person name="Teh B.T."/>
            <person name="Wongkham C."/>
            <person name="Intapan P.M."/>
            <person name="Maleewong W."/>
            <person name="Yang X."/>
            <person name="Hu M."/>
            <person name="Wang Z."/>
            <person name="Hofmann A."/>
            <person name="Sternberg P.W."/>
            <person name="Tan P."/>
            <person name="Wang J."/>
            <person name="Gasser R.B."/>
        </authorList>
    </citation>
    <scope>NUCLEOTIDE SEQUENCE [LARGE SCALE GENOMIC DNA]</scope>
</reference>
<gene>
    <name evidence="1" type="ORF">T265_02860</name>
</gene>
<protein>
    <submittedName>
        <fullName evidence="1">Uncharacterized protein</fullName>
    </submittedName>
</protein>
<dbReference type="OrthoDB" id="6772952at2759"/>
<dbReference type="EMBL" id="KL596655">
    <property type="protein sequence ID" value="KER30823.1"/>
    <property type="molecule type" value="Genomic_DNA"/>
</dbReference>
<dbReference type="Proteomes" id="UP000054324">
    <property type="component" value="Unassembled WGS sequence"/>
</dbReference>
<dbReference type="KEGG" id="ovi:T265_02860"/>
<dbReference type="AlphaFoldDB" id="A0A074ZTN2"/>
<dbReference type="RefSeq" id="XP_009165468.1">
    <property type="nucleotide sequence ID" value="XM_009167204.1"/>
</dbReference>
<dbReference type="GeneID" id="20317048"/>
<accession>A0A074ZTN2</accession>
<organism evidence="1 2">
    <name type="scientific">Opisthorchis viverrini</name>
    <name type="common">Southeast Asian liver fluke</name>
    <dbReference type="NCBI Taxonomy" id="6198"/>
    <lineage>
        <taxon>Eukaryota</taxon>
        <taxon>Metazoa</taxon>
        <taxon>Spiralia</taxon>
        <taxon>Lophotrochozoa</taxon>
        <taxon>Platyhelminthes</taxon>
        <taxon>Trematoda</taxon>
        <taxon>Digenea</taxon>
        <taxon>Opisthorchiida</taxon>
        <taxon>Opisthorchiata</taxon>
        <taxon>Opisthorchiidae</taxon>
        <taxon>Opisthorchis</taxon>
    </lineage>
</organism>
<dbReference type="CTD" id="20317048"/>
<name>A0A074ZTN2_OPIVI</name>
<evidence type="ECO:0000313" key="2">
    <source>
        <dbReference type="Proteomes" id="UP000054324"/>
    </source>
</evidence>
<proteinExistence type="predicted"/>